<dbReference type="AlphaFoldDB" id="A0A554NCP5"/>
<gene>
    <name evidence="1" type="ORF">DP107_04370</name>
</gene>
<accession>A0A554NCP5</accession>
<reference evidence="1 2" key="1">
    <citation type="submission" date="2018-06" db="EMBL/GenBank/DDBJ databases">
        <title>Natronomonas sp. F16-60 a new haloarchaeon isolated from a solar saltern of Isla Cristina, Huelva, Spain.</title>
        <authorList>
            <person name="Duran-Viseras A."/>
            <person name="Sanchez-Porro C."/>
            <person name="Ventosa A."/>
        </authorList>
    </citation>
    <scope>NUCLEOTIDE SEQUENCE [LARGE SCALE GENOMIC DNA]</scope>
    <source>
        <strain evidence="1 2">F16-60</strain>
    </source>
</reference>
<comment type="caution">
    <text evidence="1">The sequence shown here is derived from an EMBL/GenBank/DDBJ whole genome shotgun (WGS) entry which is preliminary data.</text>
</comment>
<dbReference type="Proteomes" id="UP000319894">
    <property type="component" value="Unassembled WGS sequence"/>
</dbReference>
<dbReference type="RefSeq" id="WP_144260935.1">
    <property type="nucleotide sequence ID" value="NZ_QMDX01000002.1"/>
</dbReference>
<organism evidence="1 2">
    <name type="scientific">Haloglomus irregulare</name>
    <dbReference type="NCBI Taxonomy" id="2234134"/>
    <lineage>
        <taxon>Archaea</taxon>
        <taxon>Methanobacteriati</taxon>
        <taxon>Methanobacteriota</taxon>
        <taxon>Stenosarchaea group</taxon>
        <taxon>Halobacteria</taxon>
        <taxon>Halobacteriales</taxon>
        <taxon>Natronomonadaceae</taxon>
        <taxon>Haloglomus</taxon>
    </lineage>
</organism>
<keyword evidence="2" id="KW-1185">Reference proteome</keyword>
<dbReference type="InParanoid" id="A0A554NCP5"/>
<evidence type="ECO:0000313" key="1">
    <source>
        <dbReference type="EMBL" id="TSD15095.1"/>
    </source>
</evidence>
<dbReference type="EMBL" id="QMDX01000002">
    <property type="protein sequence ID" value="TSD15095.1"/>
    <property type="molecule type" value="Genomic_DNA"/>
</dbReference>
<evidence type="ECO:0000313" key="2">
    <source>
        <dbReference type="Proteomes" id="UP000319894"/>
    </source>
</evidence>
<proteinExistence type="predicted"/>
<sequence>MAECERCGDFTDNPADGEYHYCDDCLDEFAAIESNGVIVEEEPDSGAYHVIVTARDSSMDGGSEDSQVDALARGKYIADMDVLCPLVDRLVLRVGCRYPGRPHPAATLSQQRVCMM</sequence>
<protein>
    <submittedName>
        <fullName evidence="1">Uncharacterized protein</fullName>
    </submittedName>
</protein>
<dbReference type="OrthoDB" id="223407at2157"/>
<name>A0A554NCP5_9EURY</name>